<evidence type="ECO:0000256" key="1">
    <source>
        <dbReference type="ARBA" id="ARBA00008710"/>
    </source>
</evidence>
<accession>A0A934NTC6</accession>
<dbReference type="GO" id="GO:0016491">
    <property type="term" value="F:oxidoreductase activity"/>
    <property type="evidence" value="ECO:0007669"/>
    <property type="project" value="InterPro"/>
</dbReference>
<dbReference type="PANTHER" id="PTHR39428">
    <property type="entry name" value="F420H(2)-DEPENDENT QUINONE REDUCTASE RV1261C"/>
    <property type="match status" value="1"/>
</dbReference>
<dbReference type="PANTHER" id="PTHR39428:SF3">
    <property type="entry name" value="DEAZAFLAVIN-DEPENDENT NITROREDUCTASE"/>
    <property type="match status" value="1"/>
</dbReference>
<dbReference type="GO" id="GO:0070967">
    <property type="term" value="F:coenzyme F420 binding"/>
    <property type="evidence" value="ECO:0007669"/>
    <property type="project" value="TreeGrafter"/>
</dbReference>
<reference evidence="3" key="1">
    <citation type="submission" date="2020-12" db="EMBL/GenBank/DDBJ databases">
        <title>Antrihabitans popcorni sp. nov. and Antrihabitans auranticaus sp. nov., isolated from a larva cave.</title>
        <authorList>
            <person name="Lee S.D."/>
            <person name="Kim I.S."/>
        </authorList>
    </citation>
    <scope>NUCLEOTIDE SEQUENCE</scope>
    <source>
        <strain evidence="3">YC3-6</strain>
    </source>
</reference>
<dbReference type="InterPro" id="IPR004378">
    <property type="entry name" value="F420H2_quin_Rdtase"/>
</dbReference>
<evidence type="ECO:0000313" key="4">
    <source>
        <dbReference type="Proteomes" id="UP000655868"/>
    </source>
</evidence>
<dbReference type="Proteomes" id="UP000655868">
    <property type="component" value="Unassembled WGS sequence"/>
</dbReference>
<dbReference type="RefSeq" id="WP_199705930.1">
    <property type="nucleotide sequence ID" value="NZ_JAEMNV010000006.1"/>
</dbReference>
<dbReference type="Pfam" id="PF04075">
    <property type="entry name" value="F420H2_quin_red"/>
    <property type="match status" value="1"/>
</dbReference>
<comment type="similarity">
    <text evidence="1">Belongs to the F420H(2)-dependent quinone reductase family.</text>
</comment>
<sequence>MALQDKVMDISVKGMNLGHRFIRGITGGRVLSSVSGMPVVELRTIGRKSGQQRSCLLTAPIHDENRTVVIASKGGDDRHPDWYRNLVAEPNVEVVIEGTTRQMRARTASAAEKKELWPQVVAAYKSYASYQRRTDRDIPVVILEPRS</sequence>
<proteinExistence type="inferred from homology"/>
<organism evidence="3 4">
    <name type="scientific">Antrihabitans stalagmiti</name>
    <dbReference type="NCBI Taxonomy" id="2799499"/>
    <lineage>
        <taxon>Bacteria</taxon>
        <taxon>Bacillati</taxon>
        <taxon>Actinomycetota</taxon>
        <taxon>Actinomycetes</taxon>
        <taxon>Mycobacteriales</taxon>
        <taxon>Nocardiaceae</taxon>
        <taxon>Antrihabitans</taxon>
    </lineage>
</organism>
<dbReference type="NCBIfam" id="TIGR00026">
    <property type="entry name" value="hi_GC_TIGR00026"/>
    <property type="match status" value="1"/>
</dbReference>
<dbReference type="GO" id="GO:0005886">
    <property type="term" value="C:plasma membrane"/>
    <property type="evidence" value="ECO:0007669"/>
    <property type="project" value="TreeGrafter"/>
</dbReference>
<dbReference type="InterPro" id="IPR012349">
    <property type="entry name" value="Split_barrel_FMN-bd"/>
</dbReference>
<comment type="catalytic activity">
    <reaction evidence="2">
        <text>oxidized coenzyme F420-(gamma-L-Glu)(n) + a quinol + H(+) = reduced coenzyme F420-(gamma-L-Glu)(n) + a quinone</text>
        <dbReference type="Rhea" id="RHEA:39663"/>
        <dbReference type="Rhea" id="RHEA-COMP:12939"/>
        <dbReference type="Rhea" id="RHEA-COMP:14378"/>
        <dbReference type="ChEBI" id="CHEBI:15378"/>
        <dbReference type="ChEBI" id="CHEBI:24646"/>
        <dbReference type="ChEBI" id="CHEBI:132124"/>
        <dbReference type="ChEBI" id="CHEBI:133980"/>
        <dbReference type="ChEBI" id="CHEBI:139511"/>
    </reaction>
</comment>
<gene>
    <name evidence="3" type="ORF">JGU71_19420</name>
</gene>
<dbReference type="EMBL" id="JAEMNV010000006">
    <property type="protein sequence ID" value="MBJ8341061.1"/>
    <property type="molecule type" value="Genomic_DNA"/>
</dbReference>
<comment type="caution">
    <text evidence="3">The sequence shown here is derived from an EMBL/GenBank/DDBJ whole genome shotgun (WGS) entry which is preliminary data.</text>
</comment>
<evidence type="ECO:0000256" key="2">
    <source>
        <dbReference type="ARBA" id="ARBA00049106"/>
    </source>
</evidence>
<evidence type="ECO:0000313" key="3">
    <source>
        <dbReference type="EMBL" id="MBJ8341061.1"/>
    </source>
</evidence>
<dbReference type="AlphaFoldDB" id="A0A934NTC6"/>
<protein>
    <submittedName>
        <fullName evidence="3">Nitroreductase family deazaflavin-dependent oxidoreductase</fullName>
    </submittedName>
</protein>
<dbReference type="Gene3D" id="2.30.110.10">
    <property type="entry name" value="Electron Transport, Fmn-binding Protein, Chain A"/>
    <property type="match status" value="1"/>
</dbReference>
<name>A0A934NTC6_9NOCA</name>
<keyword evidence="4" id="KW-1185">Reference proteome</keyword>